<evidence type="ECO:0000256" key="1">
    <source>
        <dbReference type="SAM" id="MobiDB-lite"/>
    </source>
</evidence>
<feature type="compositionally biased region" description="Acidic residues" evidence="1">
    <location>
        <begin position="73"/>
        <end position="86"/>
    </location>
</feature>
<evidence type="ECO:0000313" key="3">
    <source>
        <dbReference type="Proteomes" id="UP000826656"/>
    </source>
</evidence>
<evidence type="ECO:0000313" key="2">
    <source>
        <dbReference type="EMBL" id="KAH0742966.1"/>
    </source>
</evidence>
<proteinExistence type="predicted"/>
<feature type="region of interest" description="Disordered" evidence="1">
    <location>
        <begin position="62"/>
        <end position="98"/>
    </location>
</feature>
<gene>
    <name evidence="2" type="ORF">KY290_030959</name>
</gene>
<comment type="caution">
    <text evidence="2">The sequence shown here is derived from an EMBL/GenBank/DDBJ whole genome shotgun (WGS) entry which is preliminary data.</text>
</comment>
<reference evidence="2 3" key="1">
    <citation type="journal article" date="2021" name="bioRxiv">
        <title>Chromosome-scale and haplotype-resolved genome assembly of a tetraploid potato cultivar.</title>
        <authorList>
            <person name="Sun H."/>
            <person name="Jiao W.-B."/>
            <person name="Krause K."/>
            <person name="Campoy J.A."/>
            <person name="Goel M."/>
            <person name="Folz-Donahue K."/>
            <person name="Kukat C."/>
            <person name="Huettel B."/>
            <person name="Schneeberger K."/>
        </authorList>
    </citation>
    <scope>NUCLEOTIDE SEQUENCE [LARGE SCALE GENOMIC DNA]</scope>
    <source>
        <strain evidence="2">SolTubOtavaFocal</strain>
        <tissue evidence="2">Leaves</tissue>
    </source>
</reference>
<dbReference type="Proteomes" id="UP000826656">
    <property type="component" value="Unassembled WGS sequence"/>
</dbReference>
<accession>A0ABQ7U9E1</accession>
<protein>
    <submittedName>
        <fullName evidence="2">Uncharacterized protein</fullName>
    </submittedName>
</protein>
<dbReference type="EMBL" id="JAIVGD010000023">
    <property type="protein sequence ID" value="KAH0742966.1"/>
    <property type="molecule type" value="Genomic_DNA"/>
</dbReference>
<keyword evidence="3" id="KW-1185">Reference proteome</keyword>
<organism evidence="2 3">
    <name type="scientific">Solanum tuberosum</name>
    <name type="common">Potato</name>
    <dbReference type="NCBI Taxonomy" id="4113"/>
    <lineage>
        <taxon>Eukaryota</taxon>
        <taxon>Viridiplantae</taxon>
        <taxon>Streptophyta</taxon>
        <taxon>Embryophyta</taxon>
        <taxon>Tracheophyta</taxon>
        <taxon>Spermatophyta</taxon>
        <taxon>Magnoliopsida</taxon>
        <taxon>eudicotyledons</taxon>
        <taxon>Gunneridae</taxon>
        <taxon>Pentapetalae</taxon>
        <taxon>asterids</taxon>
        <taxon>lamiids</taxon>
        <taxon>Solanales</taxon>
        <taxon>Solanaceae</taxon>
        <taxon>Solanoideae</taxon>
        <taxon>Solaneae</taxon>
        <taxon>Solanum</taxon>
    </lineage>
</organism>
<sequence length="98" mass="10832">MAFGCKYFVLNNGKDDLEKFDPKSDDLRGGTPQQVRDIESSIKELYALRKVFMLSLINEGLGQSDKTNTADLDGIEEADSKDDESVAEPSVESSKRIA</sequence>
<name>A0ABQ7U9E1_SOLTU</name>